<dbReference type="SUPFAM" id="SSF53927">
    <property type="entry name" value="Cytidine deaminase-like"/>
    <property type="match status" value="1"/>
</dbReference>
<feature type="region of interest" description="Disordered" evidence="1">
    <location>
        <begin position="417"/>
        <end position="480"/>
    </location>
</feature>
<dbReference type="Gene3D" id="3.40.140.10">
    <property type="entry name" value="Cytidine Deaminase, domain 2"/>
    <property type="match status" value="1"/>
</dbReference>
<dbReference type="InterPro" id="IPR016193">
    <property type="entry name" value="Cytidine_deaminase-like"/>
</dbReference>
<dbReference type="OrthoDB" id="9972196at2759"/>
<feature type="compositionally biased region" description="Basic residues" evidence="1">
    <location>
        <begin position="357"/>
        <end position="369"/>
    </location>
</feature>
<feature type="compositionally biased region" description="Polar residues" evidence="1">
    <location>
        <begin position="434"/>
        <end position="461"/>
    </location>
</feature>
<dbReference type="AlphaFoldDB" id="A0A3M7EFD3"/>
<evidence type="ECO:0000313" key="2">
    <source>
        <dbReference type="EMBL" id="RMY75325.1"/>
    </source>
</evidence>
<dbReference type="Proteomes" id="UP000269276">
    <property type="component" value="Unassembled WGS sequence"/>
</dbReference>
<accession>A0A3M7EFD3</accession>
<proteinExistence type="predicted"/>
<feature type="region of interest" description="Disordered" evidence="1">
    <location>
        <begin position="106"/>
        <end position="137"/>
    </location>
</feature>
<sequence length="573" mass="62847">SCYSNRQLIKRLITRTLTKSAPFSPPANQTNNKMKTDNYLTQCLEQAAKSPLHYRHGCIIVRGGKVIGQGFNDYRPGFDGGALKHGRIAKSALDGPAIADLKEKLKKQKGKEKHRQQHDTSTKTFTPFETRGGGQQSNNPLTMHSEMMAIHSALAASSTLSSTALACGKPCFKLPSGDKRKARLRAEVLKRYVNAVCETAASTALAGSGKTQVQECGFGRSASHEFHNNNNQSDDLHNNDEEEDQAGRSRTQQVLKECRRAFHVPESGEKHHHHQKRKEKDQKKGDQNGKNKYQDPYESPQSSRHGQQRQQHKRQQQSAASKRHCGPGNDDLREHDSTADDVTTTTLRETSGSTNGHGKRNKDYKRSGKMRSNSADELCQPEPALLPKGHTGPSLNDRKKHPRLMGADLYVTRLGWCKGPAQTPRRPKERVLSSAVTPSVTASDTNEEASSQADTASSNAGDGSLYEELSDRTPSPTNTPALAATLDPNVVRASRPCYRCISYMHNVGIKRVFWTTDDGHWEGGKVRDLVAALDNSMENVAAGGDGGGPTGNGVFVTKHEVLMLKRLMGENSG</sequence>
<gene>
    <name evidence="2" type="ORF">D0863_02629</name>
</gene>
<evidence type="ECO:0000313" key="3">
    <source>
        <dbReference type="Proteomes" id="UP000269276"/>
    </source>
</evidence>
<reference evidence="2 3" key="1">
    <citation type="journal article" date="2018" name="BMC Genomics">
        <title>Genomic evidence for intraspecific hybridization in a clonal and extremely halotolerant yeast.</title>
        <authorList>
            <person name="Gostincar C."/>
            <person name="Stajich J.E."/>
            <person name="Zupancic J."/>
            <person name="Zalar P."/>
            <person name="Gunde-Cimerman N."/>
        </authorList>
    </citation>
    <scope>NUCLEOTIDE SEQUENCE [LARGE SCALE GENOMIC DNA]</scope>
    <source>
        <strain evidence="2 3">EXF-2682</strain>
    </source>
</reference>
<feature type="compositionally biased region" description="Basic residues" evidence="1">
    <location>
        <begin position="106"/>
        <end position="116"/>
    </location>
</feature>
<evidence type="ECO:0000256" key="1">
    <source>
        <dbReference type="SAM" id="MobiDB-lite"/>
    </source>
</evidence>
<feature type="non-terminal residue" evidence="2">
    <location>
        <position position="1"/>
    </location>
</feature>
<dbReference type="VEuPathDB" id="FungiDB:BTJ68_10554"/>
<feature type="compositionally biased region" description="Basic residues" evidence="1">
    <location>
        <begin position="306"/>
        <end position="325"/>
    </location>
</feature>
<feature type="compositionally biased region" description="Basic and acidic residues" evidence="1">
    <location>
        <begin position="278"/>
        <end position="295"/>
    </location>
</feature>
<comment type="caution">
    <text evidence="2">The sequence shown here is derived from an EMBL/GenBank/DDBJ whole genome shotgun (WGS) entry which is preliminary data.</text>
</comment>
<dbReference type="GO" id="GO:0003824">
    <property type="term" value="F:catalytic activity"/>
    <property type="evidence" value="ECO:0007669"/>
    <property type="project" value="InterPro"/>
</dbReference>
<protein>
    <submittedName>
        <fullName evidence="2">Uncharacterized protein</fullName>
    </submittedName>
</protein>
<name>A0A3M7EFD3_HORWE</name>
<dbReference type="GO" id="GO:0006139">
    <property type="term" value="P:nucleobase-containing compound metabolic process"/>
    <property type="evidence" value="ECO:0007669"/>
    <property type="project" value="UniProtKB-ARBA"/>
</dbReference>
<feature type="compositionally biased region" description="Low complexity" evidence="1">
    <location>
        <begin position="343"/>
        <end position="354"/>
    </location>
</feature>
<dbReference type="EMBL" id="QWIP01000058">
    <property type="protein sequence ID" value="RMY75325.1"/>
    <property type="molecule type" value="Genomic_DNA"/>
</dbReference>
<feature type="region of interest" description="Disordered" evidence="1">
    <location>
        <begin position="221"/>
        <end position="401"/>
    </location>
</feature>
<organism evidence="2 3">
    <name type="scientific">Hortaea werneckii</name>
    <name type="common">Black yeast</name>
    <name type="synonym">Cladosporium werneckii</name>
    <dbReference type="NCBI Taxonomy" id="91943"/>
    <lineage>
        <taxon>Eukaryota</taxon>
        <taxon>Fungi</taxon>
        <taxon>Dikarya</taxon>
        <taxon>Ascomycota</taxon>
        <taxon>Pezizomycotina</taxon>
        <taxon>Dothideomycetes</taxon>
        <taxon>Dothideomycetidae</taxon>
        <taxon>Mycosphaerellales</taxon>
        <taxon>Teratosphaeriaceae</taxon>
        <taxon>Hortaea</taxon>
    </lineage>
</organism>